<evidence type="ECO:0000313" key="4">
    <source>
        <dbReference type="WBParaSite" id="HPBE_0002177701-mRNA-1"/>
    </source>
</evidence>
<keyword evidence="3" id="KW-1185">Reference proteome</keyword>
<keyword evidence="1" id="KW-0732">Signal</keyword>
<evidence type="ECO:0000256" key="1">
    <source>
        <dbReference type="SAM" id="SignalP"/>
    </source>
</evidence>
<feature type="chain" id="PRO_5044552096" evidence="1">
    <location>
        <begin position="28"/>
        <end position="72"/>
    </location>
</feature>
<evidence type="ECO:0000313" key="3">
    <source>
        <dbReference type="Proteomes" id="UP000050761"/>
    </source>
</evidence>
<sequence length="72" mass="7599">MGSSVEDEKGGMHWLLILAMLSSSKQAACTNGIKGVATSLVVGKLVVGKLVEFTKSPLTIRPVIVMLCKRIG</sequence>
<organism evidence="3 4">
    <name type="scientific">Heligmosomoides polygyrus</name>
    <name type="common">Parasitic roundworm</name>
    <dbReference type="NCBI Taxonomy" id="6339"/>
    <lineage>
        <taxon>Eukaryota</taxon>
        <taxon>Metazoa</taxon>
        <taxon>Ecdysozoa</taxon>
        <taxon>Nematoda</taxon>
        <taxon>Chromadorea</taxon>
        <taxon>Rhabditida</taxon>
        <taxon>Rhabditina</taxon>
        <taxon>Rhabditomorpha</taxon>
        <taxon>Strongyloidea</taxon>
        <taxon>Heligmosomidae</taxon>
        <taxon>Heligmosomoides</taxon>
    </lineage>
</organism>
<dbReference type="WBParaSite" id="HPBE_0002177701-mRNA-1">
    <property type="protein sequence ID" value="HPBE_0002177701-mRNA-1"/>
    <property type="gene ID" value="HPBE_0002177701"/>
</dbReference>
<reference evidence="4" key="2">
    <citation type="submission" date="2019-09" db="UniProtKB">
        <authorList>
            <consortium name="WormBaseParasite"/>
        </authorList>
    </citation>
    <scope>IDENTIFICATION</scope>
</reference>
<protein>
    <submittedName>
        <fullName evidence="4">Secreted protein</fullName>
    </submittedName>
</protein>
<reference evidence="2 3" key="1">
    <citation type="submission" date="2018-11" db="EMBL/GenBank/DDBJ databases">
        <authorList>
            <consortium name="Pathogen Informatics"/>
        </authorList>
    </citation>
    <scope>NUCLEOTIDE SEQUENCE [LARGE SCALE GENOMIC DNA]</scope>
</reference>
<gene>
    <name evidence="2" type="ORF">HPBE_LOCUS21776</name>
</gene>
<accession>A0A3P8C558</accession>
<name>A0A183GGX8_HELPZ</name>
<dbReference type="EMBL" id="UZAH01033323">
    <property type="protein sequence ID" value="VDP27981.1"/>
    <property type="molecule type" value="Genomic_DNA"/>
</dbReference>
<dbReference type="Proteomes" id="UP000050761">
    <property type="component" value="Unassembled WGS sequence"/>
</dbReference>
<feature type="signal peptide" evidence="1">
    <location>
        <begin position="1"/>
        <end position="27"/>
    </location>
</feature>
<accession>A0A183GGX8</accession>
<evidence type="ECO:0000313" key="2">
    <source>
        <dbReference type="EMBL" id="VDP27981.1"/>
    </source>
</evidence>
<proteinExistence type="predicted"/>
<dbReference type="AlphaFoldDB" id="A0A183GGX8"/>